<keyword evidence="3" id="KW-1185">Reference proteome</keyword>
<keyword evidence="1" id="KW-0732">Signal</keyword>
<feature type="chain" id="PRO_5037102749" description="TraB/GumN family protein" evidence="1">
    <location>
        <begin position="23"/>
        <end position="289"/>
    </location>
</feature>
<dbReference type="AlphaFoldDB" id="A0A967ASI3"/>
<dbReference type="RefSeq" id="WP_166204826.1">
    <property type="nucleotide sequence ID" value="NZ_VIKU02000002.1"/>
</dbReference>
<dbReference type="Proteomes" id="UP000707206">
    <property type="component" value="Unassembled WGS sequence"/>
</dbReference>
<accession>A0A967ASI3</accession>
<organism evidence="2 3">
    <name type="scientific">Pelagihabitans pacificus</name>
    <dbReference type="NCBI Taxonomy" id="2696054"/>
    <lineage>
        <taxon>Bacteria</taxon>
        <taxon>Pseudomonadati</taxon>
        <taxon>Bacteroidota</taxon>
        <taxon>Flavobacteriia</taxon>
        <taxon>Flavobacteriales</taxon>
        <taxon>Flavobacteriaceae</taxon>
        <taxon>Pelagihabitans</taxon>
    </lineage>
</organism>
<proteinExistence type="predicted"/>
<sequence length="289" mass="32977">MTKLTQQMLFLVGVLLAQTAFAQDDEKIEISILGTFHFDQFHDGESETNNFFGVKRQREIDTVLEKLKAFNPNQIYIEREPRYQPQIDSLYGLYKTDKLKLNELKNGAGEVYQLAFRLAKMLDLEAPKCVNHYESTSQSLISSGSNIEKYQSALIEFQNLGRSVVGNFLKGEAALSETLLKMNLPENIALSHQLLFNIPAYVQEGEFASYDTIDEETIDKRYIGAEFISLFYERNLKIYSNILNTPLQRNGQRILFITGQVHVGVLQELLGKNDHFAVIESADLLKDHP</sequence>
<dbReference type="Pfam" id="PF18950">
    <property type="entry name" value="DUF5694"/>
    <property type="match status" value="1"/>
</dbReference>
<comment type="caution">
    <text evidence="2">The sequence shown here is derived from an EMBL/GenBank/DDBJ whole genome shotgun (WGS) entry which is preliminary data.</text>
</comment>
<name>A0A967ASI3_9FLAO</name>
<evidence type="ECO:0008006" key="4">
    <source>
        <dbReference type="Google" id="ProtNLM"/>
    </source>
</evidence>
<evidence type="ECO:0000313" key="3">
    <source>
        <dbReference type="Proteomes" id="UP000707206"/>
    </source>
</evidence>
<reference evidence="2" key="2">
    <citation type="submission" date="2020-03" db="EMBL/GenBank/DDBJ databases">
        <title>Flavobacteriaceae bacterium strain TP-CH-4, a member of the family Flavobacteriaceae isolated from a deep-sea seamount.</title>
        <authorList>
            <person name="Zhang D.-C."/>
        </authorList>
    </citation>
    <scope>NUCLEOTIDE SEQUENCE</scope>
    <source>
        <strain evidence="2">TP-CH-4</strain>
    </source>
</reference>
<dbReference type="InterPro" id="IPR043749">
    <property type="entry name" value="DUF5694"/>
</dbReference>
<evidence type="ECO:0000313" key="2">
    <source>
        <dbReference type="EMBL" id="NHF59167.1"/>
    </source>
</evidence>
<protein>
    <recommendedName>
        <fullName evidence="4">TraB/GumN family protein</fullName>
    </recommendedName>
</protein>
<reference evidence="2" key="1">
    <citation type="submission" date="2019-07" db="EMBL/GenBank/DDBJ databases">
        <authorList>
            <person name="De-Chao Zhang Q."/>
        </authorList>
    </citation>
    <scope>NUCLEOTIDE SEQUENCE</scope>
    <source>
        <strain evidence="2">TP-CH-4</strain>
    </source>
</reference>
<feature type="signal peptide" evidence="1">
    <location>
        <begin position="1"/>
        <end position="22"/>
    </location>
</feature>
<gene>
    <name evidence="2" type="ORF">FK220_007435</name>
</gene>
<evidence type="ECO:0000256" key="1">
    <source>
        <dbReference type="SAM" id="SignalP"/>
    </source>
</evidence>
<dbReference type="EMBL" id="VIKU02000002">
    <property type="protein sequence ID" value="NHF59167.1"/>
    <property type="molecule type" value="Genomic_DNA"/>
</dbReference>